<dbReference type="PROSITE" id="PS00086">
    <property type="entry name" value="CYTOCHROME_P450"/>
    <property type="match status" value="1"/>
</dbReference>
<dbReference type="InterPro" id="IPR001128">
    <property type="entry name" value="Cyt_P450"/>
</dbReference>
<evidence type="ECO:0000313" key="9">
    <source>
        <dbReference type="EMBL" id="KAK0389677.1"/>
    </source>
</evidence>
<proteinExistence type="inferred from homology"/>
<sequence length="649" mass="72880">MILRSLAWVFGFAAAYKCCSIALGLRRNIAAAKRSGIPYIISRQLLIHLCNLDEPLLTQSCFTAVSPVFLPWQMTHKLWIPLIKLLPKSCWEDWLEIATPDFAHRTGHEQFARHGDLILVVSPFMLYLLTASAPAIRTIAFRRESFPKWTETYEVLRLFGENVLTCEGATWRMHRKATAASFNEKNAGLVFYESIRQAKGLLELWTAEGEKGTVIENLEKDTMRLTLNIIGYVGFGMRMLWPGQTLAEGADFAAAKYGSLEAPEGHTLSFVDTMEQVLEHIFLLLIFPAGLLHRMPFRATKEAAIAHDDYKKYMTELLNEKETEARKGSRSGEEGMDLMGQLIRSMHEAEDPSSKNHGVSLTRDDIIGNAFIMLVAGHETSANAIHFTLIEMATNPAAQRRLQRDLDDLVGKSDPETWDYEAMVGPLMGSMVGAAMNETLRLIPPAAEIPKVAQHRDEPLVVNGKEYTIPKGTVISLVVVAAQRNPNHWPSQPSKLRPGRDDLWDYEPERWLIRNDSKGSTPEAEGNVTNEEDFGGYRGPDTSAQLFRPERGAYVPFSDGPRSCLGRRIAQVEILAALAVLFRDHSVELVVDEADGEDDESRYRAAQERSRQTVEAATSVITLKLHGNLKVPIRLVKRGEEKFARWIDR</sequence>
<accession>A0AA39GLQ2</accession>
<keyword evidence="7" id="KW-0560">Oxidoreductase</keyword>
<organism evidence="9 10">
    <name type="scientific">Sarocladium strictum</name>
    <name type="common">Black bundle disease fungus</name>
    <name type="synonym">Acremonium strictum</name>
    <dbReference type="NCBI Taxonomy" id="5046"/>
    <lineage>
        <taxon>Eukaryota</taxon>
        <taxon>Fungi</taxon>
        <taxon>Dikarya</taxon>
        <taxon>Ascomycota</taxon>
        <taxon>Pezizomycotina</taxon>
        <taxon>Sordariomycetes</taxon>
        <taxon>Hypocreomycetidae</taxon>
        <taxon>Hypocreales</taxon>
        <taxon>Sarocladiaceae</taxon>
        <taxon>Sarocladium</taxon>
    </lineage>
</organism>
<evidence type="ECO:0000256" key="6">
    <source>
        <dbReference type="PIRSR" id="PIRSR602401-1"/>
    </source>
</evidence>
<evidence type="ECO:0000256" key="1">
    <source>
        <dbReference type="ARBA" id="ARBA00001971"/>
    </source>
</evidence>
<dbReference type="Proteomes" id="UP001175261">
    <property type="component" value="Unassembled WGS sequence"/>
</dbReference>
<dbReference type="PANTHER" id="PTHR24305">
    <property type="entry name" value="CYTOCHROME P450"/>
    <property type="match status" value="1"/>
</dbReference>
<dbReference type="Pfam" id="PF00067">
    <property type="entry name" value="p450"/>
    <property type="match status" value="1"/>
</dbReference>
<protein>
    <recommendedName>
        <fullName evidence="11">Cytochrome P450</fullName>
    </recommendedName>
</protein>
<evidence type="ECO:0000256" key="7">
    <source>
        <dbReference type="RuleBase" id="RU000461"/>
    </source>
</evidence>
<evidence type="ECO:0000256" key="5">
    <source>
        <dbReference type="ARBA" id="ARBA00023004"/>
    </source>
</evidence>
<keyword evidence="4 6" id="KW-0479">Metal-binding</keyword>
<dbReference type="CDD" id="cd11070">
    <property type="entry name" value="CYP56-like"/>
    <property type="match status" value="1"/>
</dbReference>
<dbReference type="GO" id="GO:0004497">
    <property type="term" value="F:monooxygenase activity"/>
    <property type="evidence" value="ECO:0007669"/>
    <property type="project" value="UniProtKB-KW"/>
</dbReference>
<keyword evidence="5 6" id="KW-0408">Iron</keyword>
<keyword evidence="3 6" id="KW-0349">Heme</keyword>
<dbReference type="InterPro" id="IPR017972">
    <property type="entry name" value="Cyt_P450_CS"/>
</dbReference>
<evidence type="ECO:0008006" key="11">
    <source>
        <dbReference type="Google" id="ProtNLM"/>
    </source>
</evidence>
<comment type="similarity">
    <text evidence="2 7">Belongs to the cytochrome P450 family.</text>
</comment>
<dbReference type="GO" id="GO:0005506">
    <property type="term" value="F:iron ion binding"/>
    <property type="evidence" value="ECO:0007669"/>
    <property type="project" value="InterPro"/>
</dbReference>
<dbReference type="PRINTS" id="PR00385">
    <property type="entry name" value="P450"/>
</dbReference>
<evidence type="ECO:0000313" key="10">
    <source>
        <dbReference type="Proteomes" id="UP001175261"/>
    </source>
</evidence>
<dbReference type="PRINTS" id="PR00463">
    <property type="entry name" value="EP450I"/>
</dbReference>
<dbReference type="PANTHER" id="PTHR24305:SF166">
    <property type="entry name" value="CYTOCHROME P450 12A4, MITOCHONDRIAL-RELATED"/>
    <property type="match status" value="1"/>
</dbReference>
<gene>
    <name evidence="9" type="ORF">NLU13_3250</name>
</gene>
<evidence type="ECO:0000256" key="8">
    <source>
        <dbReference type="SAM" id="MobiDB-lite"/>
    </source>
</evidence>
<evidence type="ECO:0000256" key="3">
    <source>
        <dbReference type="ARBA" id="ARBA00022617"/>
    </source>
</evidence>
<comment type="caution">
    <text evidence="9">The sequence shown here is derived from an EMBL/GenBank/DDBJ whole genome shotgun (WGS) entry which is preliminary data.</text>
</comment>
<keyword evidence="7" id="KW-0503">Monooxygenase</keyword>
<dbReference type="Gene3D" id="1.10.630.10">
    <property type="entry name" value="Cytochrome P450"/>
    <property type="match status" value="1"/>
</dbReference>
<comment type="cofactor">
    <cofactor evidence="1 6">
        <name>heme</name>
        <dbReference type="ChEBI" id="CHEBI:30413"/>
    </cofactor>
</comment>
<evidence type="ECO:0000256" key="4">
    <source>
        <dbReference type="ARBA" id="ARBA00022723"/>
    </source>
</evidence>
<dbReference type="EMBL" id="JAPDFR010000002">
    <property type="protein sequence ID" value="KAK0389677.1"/>
    <property type="molecule type" value="Genomic_DNA"/>
</dbReference>
<feature type="binding site" description="axial binding residue" evidence="6">
    <location>
        <position position="564"/>
    </location>
    <ligand>
        <name>heme</name>
        <dbReference type="ChEBI" id="CHEBI:30413"/>
    </ligand>
    <ligandPart>
        <name>Fe</name>
        <dbReference type="ChEBI" id="CHEBI:18248"/>
    </ligandPart>
</feature>
<reference evidence="9" key="1">
    <citation type="submission" date="2022-10" db="EMBL/GenBank/DDBJ databases">
        <title>Determination and structural analysis of whole genome sequence of Sarocladium strictum F4-1.</title>
        <authorList>
            <person name="Hu L."/>
            <person name="Jiang Y."/>
        </authorList>
    </citation>
    <scope>NUCLEOTIDE SEQUENCE</scope>
    <source>
        <strain evidence="9">F4-1</strain>
    </source>
</reference>
<dbReference type="InterPro" id="IPR002401">
    <property type="entry name" value="Cyt_P450_E_grp-I"/>
</dbReference>
<keyword evidence="10" id="KW-1185">Reference proteome</keyword>
<dbReference type="AlphaFoldDB" id="A0AA39GLQ2"/>
<dbReference type="SUPFAM" id="SSF48264">
    <property type="entry name" value="Cytochrome P450"/>
    <property type="match status" value="1"/>
</dbReference>
<dbReference type="InterPro" id="IPR036396">
    <property type="entry name" value="Cyt_P450_sf"/>
</dbReference>
<evidence type="ECO:0000256" key="2">
    <source>
        <dbReference type="ARBA" id="ARBA00010617"/>
    </source>
</evidence>
<dbReference type="GO" id="GO:0020037">
    <property type="term" value="F:heme binding"/>
    <property type="evidence" value="ECO:0007669"/>
    <property type="project" value="InterPro"/>
</dbReference>
<feature type="region of interest" description="Disordered" evidence="8">
    <location>
        <begin position="514"/>
        <end position="542"/>
    </location>
</feature>
<dbReference type="GO" id="GO:0016705">
    <property type="term" value="F:oxidoreductase activity, acting on paired donors, with incorporation or reduction of molecular oxygen"/>
    <property type="evidence" value="ECO:0007669"/>
    <property type="project" value="InterPro"/>
</dbReference>
<name>A0AA39GLQ2_SARSR</name>
<dbReference type="InterPro" id="IPR050121">
    <property type="entry name" value="Cytochrome_P450_monoxygenase"/>
</dbReference>